<feature type="transmembrane region" description="Helical" evidence="8">
    <location>
        <begin position="231"/>
        <end position="251"/>
    </location>
</feature>
<keyword evidence="3" id="KW-0050">Antiport</keyword>
<feature type="transmembrane region" description="Helical" evidence="8">
    <location>
        <begin position="6"/>
        <end position="23"/>
    </location>
</feature>
<keyword evidence="2" id="KW-0813">Transport</keyword>
<feature type="transmembrane region" description="Helical" evidence="8">
    <location>
        <begin position="97"/>
        <end position="119"/>
    </location>
</feature>
<feature type="transmembrane region" description="Helical" evidence="8">
    <location>
        <begin position="380"/>
        <end position="404"/>
    </location>
</feature>
<reference evidence="10 11" key="1">
    <citation type="submission" date="2023-07" db="EMBL/GenBank/DDBJ databases">
        <title>Comparative genomics of wheat-associated soil bacteria to identify genetic determinants of phenazine resistance.</title>
        <authorList>
            <person name="Mouncey N."/>
        </authorList>
    </citation>
    <scope>NUCLEOTIDE SEQUENCE [LARGE SCALE GENOMIC DNA]</scope>
    <source>
        <strain evidence="10 11">W4I11</strain>
    </source>
</reference>
<evidence type="ECO:0000256" key="7">
    <source>
        <dbReference type="ARBA" id="ARBA00023136"/>
    </source>
</evidence>
<keyword evidence="5 8" id="KW-1133">Transmembrane helix</keyword>
<dbReference type="InterPro" id="IPR006153">
    <property type="entry name" value="Cation/H_exchanger_TM"/>
</dbReference>
<protein>
    <submittedName>
        <fullName evidence="10">NhaP-type Na+/H+ or K+/H+ antiporter</fullName>
    </submittedName>
</protein>
<feature type="transmembrane region" description="Helical" evidence="8">
    <location>
        <begin position="201"/>
        <end position="224"/>
    </location>
</feature>
<dbReference type="RefSeq" id="WP_115054249.1">
    <property type="nucleotide sequence ID" value="NZ_JAUSZT010000003.1"/>
</dbReference>
<keyword evidence="11" id="KW-1185">Reference proteome</keyword>
<evidence type="ECO:0000259" key="9">
    <source>
        <dbReference type="Pfam" id="PF00999"/>
    </source>
</evidence>
<organism evidence="10 11">
    <name type="scientific">Phyllobacterium ifriqiyense</name>
    <dbReference type="NCBI Taxonomy" id="314238"/>
    <lineage>
        <taxon>Bacteria</taxon>
        <taxon>Pseudomonadati</taxon>
        <taxon>Pseudomonadota</taxon>
        <taxon>Alphaproteobacteria</taxon>
        <taxon>Hyphomicrobiales</taxon>
        <taxon>Phyllobacteriaceae</taxon>
        <taxon>Phyllobacterium</taxon>
    </lineage>
</organism>
<comment type="caution">
    <text evidence="10">The sequence shown here is derived from an EMBL/GenBank/DDBJ whole genome shotgun (WGS) entry which is preliminary data.</text>
</comment>
<evidence type="ECO:0000256" key="4">
    <source>
        <dbReference type="ARBA" id="ARBA00022692"/>
    </source>
</evidence>
<feature type="transmembrane region" description="Helical" evidence="8">
    <location>
        <begin position="68"/>
        <end position="85"/>
    </location>
</feature>
<dbReference type="PANTHER" id="PTHR32507:SF8">
    <property type="entry name" value="CNH1P"/>
    <property type="match status" value="1"/>
</dbReference>
<feature type="transmembrane region" description="Helical" evidence="8">
    <location>
        <begin position="293"/>
        <end position="313"/>
    </location>
</feature>
<proteinExistence type="predicted"/>
<evidence type="ECO:0000256" key="1">
    <source>
        <dbReference type="ARBA" id="ARBA00004651"/>
    </source>
</evidence>
<evidence type="ECO:0000313" key="10">
    <source>
        <dbReference type="EMBL" id="MDQ0997051.1"/>
    </source>
</evidence>
<keyword evidence="6" id="KW-0406">Ion transport</keyword>
<feature type="domain" description="Cation/H+ exchanger transmembrane" evidence="9">
    <location>
        <begin position="19"/>
        <end position="406"/>
    </location>
</feature>
<evidence type="ECO:0000256" key="2">
    <source>
        <dbReference type="ARBA" id="ARBA00022448"/>
    </source>
</evidence>
<keyword evidence="4 8" id="KW-0812">Transmembrane</keyword>
<dbReference type="PANTHER" id="PTHR32507">
    <property type="entry name" value="NA(+)/H(+) ANTIPORTER 1"/>
    <property type="match status" value="1"/>
</dbReference>
<evidence type="ECO:0000256" key="8">
    <source>
        <dbReference type="SAM" id="Phobius"/>
    </source>
</evidence>
<evidence type="ECO:0000313" key="11">
    <source>
        <dbReference type="Proteomes" id="UP001237780"/>
    </source>
</evidence>
<evidence type="ECO:0000256" key="3">
    <source>
        <dbReference type="ARBA" id="ARBA00022449"/>
    </source>
</evidence>
<keyword evidence="7 8" id="KW-0472">Membrane</keyword>
<dbReference type="EMBL" id="JAUSZT010000003">
    <property type="protein sequence ID" value="MDQ0997051.1"/>
    <property type="molecule type" value="Genomic_DNA"/>
</dbReference>
<feature type="transmembrane region" description="Helical" evidence="8">
    <location>
        <begin position="351"/>
        <end position="368"/>
    </location>
</feature>
<comment type="subcellular location">
    <subcellularLocation>
        <location evidence="1">Cell membrane</location>
        <topology evidence="1">Multi-pass membrane protein</topology>
    </subcellularLocation>
</comment>
<evidence type="ECO:0000256" key="6">
    <source>
        <dbReference type="ARBA" id="ARBA00023065"/>
    </source>
</evidence>
<accession>A0ABU0S8H8</accession>
<feature type="transmembrane region" description="Helical" evidence="8">
    <location>
        <begin position="319"/>
        <end position="339"/>
    </location>
</feature>
<gene>
    <name evidence="10" type="ORF">QFZ34_002233</name>
</gene>
<dbReference type="Proteomes" id="UP001237780">
    <property type="component" value="Unassembled WGS sequence"/>
</dbReference>
<feature type="transmembrane region" description="Helical" evidence="8">
    <location>
        <begin position="30"/>
        <end position="48"/>
    </location>
</feature>
<name>A0ABU0S8H8_9HYPH</name>
<sequence length="421" mass="45552">MGINSYLVLIALFGLVVLMTSWLPMLLKGFPLSLPIVCIAFGTLFVWTPLSAMIGDNPLDSRFLTEKITEFVVIIALMGAGLKIDRILGWRSWMTTWRLLAISMPLTIGAIALLGWSFLGLGVASALLLGSALAPTDPVLASDVQVGPPQSGEKSEVRFALTSEAGLNDGLSFPFVHLAIALAASNTTGAPWFFDWLTTDVIWRLAAGTGLGWATGKLLGYLTFRLPNRAGLAHTGDGFVVLGITCLSYGLIEMAHGYGFVGVFVTALTLRHAERNSGYHENLHSFAEQIERLMMMVVLVCFGAAIAEGSVFHPLDWRIVVASLIILLLIRPIAGWVGLLGSPIEKREKAVIAVFGIRGLGSFYYLAYALGHAPFSNANILWVTVSLVVLISVVLHGITVTPVMRWLERKNDEMEAGKMPD</sequence>
<evidence type="ECO:0000256" key="5">
    <source>
        <dbReference type="ARBA" id="ARBA00022989"/>
    </source>
</evidence>
<dbReference type="Pfam" id="PF00999">
    <property type="entry name" value="Na_H_Exchanger"/>
    <property type="match status" value="1"/>
</dbReference>